<dbReference type="EMBL" id="JBHSCW010000001">
    <property type="protein sequence ID" value="MFC4350410.1"/>
    <property type="molecule type" value="Genomic_DNA"/>
</dbReference>
<gene>
    <name evidence="1" type="ORF">ACFOW6_02510</name>
</gene>
<evidence type="ECO:0008006" key="3">
    <source>
        <dbReference type="Google" id="ProtNLM"/>
    </source>
</evidence>
<evidence type="ECO:0000313" key="1">
    <source>
        <dbReference type="EMBL" id="MFC4350410.1"/>
    </source>
</evidence>
<reference evidence="2" key="1">
    <citation type="journal article" date="2019" name="Int. J. Syst. Evol. Microbiol.">
        <title>The Global Catalogue of Microorganisms (GCM) 10K type strain sequencing project: providing services to taxonomists for standard genome sequencing and annotation.</title>
        <authorList>
            <consortium name="The Broad Institute Genomics Platform"/>
            <consortium name="The Broad Institute Genome Sequencing Center for Infectious Disease"/>
            <person name="Wu L."/>
            <person name="Ma J."/>
        </authorList>
    </citation>
    <scope>NUCLEOTIDE SEQUENCE [LARGE SCALE GENOMIC DNA]</scope>
    <source>
        <strain evidence="2">CECT 8472</strain>
    </source>
</reference>
<keyword evidence="2" id="KW-1185">Reference proteome</keyword>
<protein>
    <recommendedName>
        <fullName evidence="3">SCP2 domain-containing protein</fullName>
    </recommendedName>
</protein>
<comment type="caution">
    <text evidence="1">The sequence shown here is derived from an EMBL/GenBank/DDBJ whole genome shotgun (WGS) entry which is preliminary data.</text>
</comment>
<accession>A0ABV8UIH1</accession>
<name>A0ABV8UIH1_9PROT</name>
<proteinExistence type="predicted"/>
<organism evidence="1 2">
    <name type="scientific">Fodinicurvata halophila</name>
    <dbReference type="NCBI Taxonomy" id="1419723"/>
    <lineage>
        <taxon>Bacteria</taxon>
        <taxon>Pseudomonadati</taxon>
        <taxon>Pseudomonadota</taxon>
        <taxon>Alphaproteobacteria</taxon>
        <taxon>Rhodospirillales</taxon>
        <taxon>Rhodovibrionaceae</taxon>
        <taxon>Fodinicurvata</taxon>
    </lineage>
</organism>
<dbReference type="RefSeq" id="WP_382420748.1">
    <property type="nucleotide sequence ID" value="NZ_JBHSCW010000001.1"/>
</dbReference>
<sequence length="135" mass="15048">MPENPQALCKQALESIPERLESDAHLQWQGRRLNCCFLVGVGETPYYFDVAQGRIAAMTRGPVLMRSWDFALKAPAEAWLGYWAAIPKPWYHDLLALSKAGKLTIEGNLHPLMSNLQYIKDLLALPRGTVLGGEA</sequence>
<dbReference type="Proteomes" id="UP001595799">
    <property type="component" value="Unassembled WGS sequence"/>
</dbReference>
<evidence type="ECO:0000313" key="2">
    <source>
        <dbReference type="Proteomes" id="UP001595799"/>
    </source>
</evidence>